<keyword evidence="3" id="KW-1185">Reference proteome</keyword>
<dbReference type="OrthoDB" id="9808260at2"/>
<evidence type="ECO:0000313" key="3">
    <source>
        <dbReference type="Proteomes" id="UP000541583"/>
    </source>
</evidence>
<evidence type="ECO:0000313" key="1">
    <source>
        <dbReference type="EMBL" id="MBB6111702.1"/>
    </source>
</evidence>
<dbReference type="EMBL" id="JACHCA010000029">
    <property type="protein sequence ID" value="MBB6131694.1"/>
    <property type="molecule type" value="Genomic_DNA"/>
</dbReference>
<evidence type="ECO:0000313" key="4">
    <source>
        <dbReference type="Proteomes" id="UP000548326"/>
    </source>
</evidence>
<dbReference type="EMBL" id="JACHCB010000013">
    <property type="protein sequence ID" value="MBB6111702.1"/>
    <property type="molecule type" value="Genomic_DNA"/>
</dbReference>
<sequence>MKHVYLNLIKKTAVALLVCLFVTLTANRSYAQLIYQPYSYQFYQKLNKDAYSTQTRLHTSLKPYLMADSSSLRPAYDSLMQTHMSKKGGSWVYRELFQQHLIEDKTKKYTFYADYLPDLLIGREFTDKKNVSLNTRGYQISGTIGANFFFYTSGYENQGKFANYETAYINKVGMIPGQAYNRSFLGHTDWSYTTALMGFTPNKNISIVLGEDKTFIGDGYRSVLLSDYASNYPLLRLTFNLGKNVQYMAMWAYMEDQNAKQFNSFTNNRRKWGAFHYIDWNINNKASIGFFNALIAEEANDVGKSHGFDINYVNPILFASSLGPGGNAPDHTLLGFNGKYKVLDKTTLYGQFLFDQGTSTANSNSKTAWQLGFRGSDLFKIKRFNYLFEYNTAAPYTYSSQYPIVNYAELSEPLAHPYGANFREWLGILNYTLGKFDFQGQVNYARYGLDLGTANYGKDITLANNVNLPATSSSTGQGLATTLKYAEGTVAYLINPRYNLRIEIGGLLRQEKNSQTDLKTSMITLGLRSSFRNLYHDF</sequence>
<dbReference type="AlphaFoldDB" id="A0A1N7E4E8"/>
<protein>
    <recommendedName>
        <fullName evidence="5">Protein involved in gliding motility RemB</fullName>
    </recommendedName>
</protein>
<organism evidence="2 4">
    <name type="scientific">Mucilaginibacter lappiensis</name>
    <dbReference type="NCBI Taxonomy" id="354630"/>
    <lineage>
        <taxon>Bacteria</taxon>
        <taxon>Pseudomonadati</taxon>
        <taxon>Bacteroidota</taxon>
        <taxon>Sphingobacteriia</taxon>
        <taxon>Sphingobacteriales</taxon>
        <taxon>Sphingobacteriaceae</taxon>
        <taxon>Mucilaginibacter</taxon>
    </lineage>
</organism>
<proteinExistence type="predicted"/>
<reference evidence="3 4" key="1">
    <citation type="submission" date="2020-08" db="EMBL/GenBank/DDBJ databases">
        <title>Genomic Encyclopedia of Type Strains, Phase IV (KMG-V): Genome sequencing to study the core and pangenomes of soil and plant-associated prokaryotes.</title>
        <authorList>
            <person name="Whitman W."/>
        </authorList>
    </citation>
    <scope>NUCLEOTIDE SEQUENCE [LARGE SCALE GENOMIC DNA]</scope>
    <source>
        <strain evidence="1 3">ANJLi2</strain>
        <strain evidence="2 4">MP601</strain>
    </source>
</reference>
<comment type="caution">
    <text evidence="2">The sequence shown here is derived from an EMBL/GenBank/DDBJ whole genome shotgun (WGS) entry which is preliminary data.</text>
</comment>
<gene>
    <name evidence="2" type="ORF">HDF22_005845</name>
    <name evidence="1" type="ORF">HDF23_004473</name>
</gene>
<name>A0A1N7E4E8_9SPHI</name>
<accession>A0A1N7E4E8</accession>
<dbReference type="Proteomes" id="UP000548326">
    <property type="component" value="Unassembled WGS sequence"/>
</dbReference>
<dbReference type="Proteomes" id="UP000541583">
    <property type="component" value="Unassembled WGS sequence"/>
</dbReference>
<dbReference type="STRING" id="354630.SAMN05421821_11319"/>
<evidence type="ECO:0008006" key="5">
    <source>
        <dbReference type="Google" id="ProtNLM"/>
    </source>
</evidence>
<dbReference type="RefSeq" id="WP_076376126.1">
    <property type="nucleotide sequence ID" value="NZ_FTMG01000013.1"/>
</dbReference>
<evidence type="ECO:0000313" key="2">
    <source>
        <dbReference type="EMBL" id="MBB6131694.1"/>
    </source>
</evidence>